<dbReference type="PANTHER" id="PTHR10948:SF23">
    <property type="entry name" value="TRANSPOSASE INSI FOR INSERTION SEQUENCE ELEMENT IS30A-RELATED"/>
    <property type="match status" value="1"/>
</dbReference>
<evidence type="ECO:0000259" key="2">
    <source>
        <dbReference type="PROSITE" id="PS50994"/>
    </source>
</evidence>
<dbReference type="Gene3D" id="3.30.420.10">
    <property type="entry name" value="Ribonuclease H-like superfamily/Ribonuclease H"/>
    <property type="match status" value="1"/>
</dbReference>
<dbReference type="InterPro" id="IPR053392">
    <property type="entry name" value="Transposase_IS30-like"/>
</dbReference>
<dbReference type="SUPFAM" id="SSF53098">
    <property type="entry name" value="Ribonuclease H-like"/>
    <property type="match status" value="1"/>
</dbReference>
<dbReference type="NCBIfam" id="NF033563">
    <property type="entry name" value="transpos_IS30"/>
    <property type="match status" value="1"/>
</dbReference>
<dbReference type="InterPro" id="IPR036397">
    <property type="entry name" value="RNaseH_sf"/>
</dbReference>
<dbReference type="InterPro" id="IPR025246">
    <property type="entry name" value="IS30-like_HTH"/>
</dbReference>
<dbReference type="eggNOG" id="COG2826">
    <property type="taxonomic scope" value="Bacteria"/>
</dbReference>
<dbReference type="GO" id="GO:0005829">
    <property type="term" value="C:cytosol"/>
    <property type="evidence" value="ECO:0007669"/>
    <property type="project" value="TreeGrafter"/>
</dbReference>
<name>A0A069D0G8_WEIOS</name>
<dbReference type="GO" id="GO:0006310">
    <property type="term" value="P:DNA recombination"/>
    <property type="evidence" value="ECO:0007669"/>
    <property type="project" value="UniProtKB-KW"/>
</dbReference>
<evidence type="ECO:0000313" key="3">
    <source>
        <dbReference type="EMBL" id="GAK30791.1"/>
    </source>
</evidence>
<dbReference type="InterPro" id="IPR001584">
    <property type="entry name" value="Integrase_cat-core"/>
</dbReference>
<proteinExistence type="predicted"/>
<dbReference type="RefSeq" id="WP_027698864.1">
    <property type="nucleotide sequence ID" value="NZ_DF820488.1"/>
</dbReference>
<organism evidence="3 4">
    <name type="scientific">Weissella oryzae (strain DSM 25784 / JCM 18191 / LMG 30913 / SG25)</name>
    <dbReference type="NCBI Taxonomy" id="1329250"/>
    <lineage>
        <taxon>Bacteria</taxon>
        <taxon>Bacillati</taxon>
        <taxon>Bacillota</taxon>
        <taxon>Bacilli</taxon>
        <taxon>Lactobacillales</taxon>
        <taxon>Lactobacillaceae</taxon>
        <taxon>Weissella</taxon>
    </lineage>
</organism>
<dbReference type="PROSITE" id="PS50994">
    <property type="entry name" value="INTEGRASE"/>
    <property type="match status" value="1"/>
</dbReference>
<dbReference type="Pfam" id="PF13936">
    <property type="entry name" value="HTH_38"/>
    <property type="match status" value="1"/>
</dbReference>
<dbReference type="InterPro" id="IPR051917">
    <property type="entry name" value="Transposase-Integrase"/>
</dbReference>
<feature type="domain" description="Integrase catalytic" evidence="2">
    <location>
        <begin position="198"/>
        <end position="363"/>
    </location>
</feature>
<keyword evidence="4" id="KW-1185">Reference proteome</keyword>
<dbReference type="EMBL" id="DF820488">
    <property type="protein sequence ID" value="GAK30791.1"/>
    <property type="molecule type" value="Genomic_DNA"/>
</dbReference>
<keyword evidence="1" id="KW-0233">DNA recombination</keyword>
<gene>
    <name evidence="3" type="ORF">WOSG25_050630</name>
</gene>
<dbReference type="InterPro" id="IPR012337">
    <property type="entry name" value="RNaseH-like_sf"/>
</dbReference>
<reference evidence="4" key="1">
    <citation type="journal article" date="2014" name="Genome Announc.">
        <title>Draft genome sequence of Weissella oryzae SG25T, isolated from fermented rice grains.</title>
        <authorList>
            <person name="Tanizawa Y."/>
            <person name="Fujisawa T."/>
            <person name="Mochizuki T."/>
            <person name="Kaminuma E."/>
            <person name="Suzuki Y."/>
            <person name="Nakamura Y."/>
            <person name="Tohno M."/>
        </authorList>
    </citation>
    <scope>NUCLEOTIDE SEQUENCE [LARGE SCALE GENOMIC DNA]</scope>
    <source>
        <strain evidence="4">DSM 25784 / JCM 18191 / LMG 30913 / SG25</strain>
    </source>
</reference>
<dbReference type="AlphaFoldDB" id="A0A069D0G8"/>
<dbReference type="GO" id="GO:0003676">
    <property type="term" value="F:nucleic acid binding"/>
    <property type="evidence" value="ECO:0007669"/>
    <property type="project" value="InterPro"/>
</dbReference>
<sequence>MLDSSHKGQGKGTRLTFEQRIMIEHFWNDNKMSTVEIAERLGFTQSTIWRELRKGATTNFTDIPKEVFKKNRHGFLIYSAKQGEYTKQKARSNYRGSRKLTFAKKQLIEHHLNDLGWSPEDIIFKYPELDMSPKTIRNYIARGDIQIKEHAYGRRRWKQKQEPAKLIQLQRKKALEEIETRVSGADTEQPVVLQRLPIEMRPKSVTNRRVFGHWEADLVISRDGNKTPIMVLVERKTRYTVIVRLTGKSSSEMVEAVDYFMALHGDFVRSLTFDNGIEFVAWEFLERIQVTYGKKMYFAHPSSPQERGSNEWKNRLIRHYVGYQNYLKMTQLDWDKVAKLINNKPMREALANKTPSELYMHEALRAKRLKRYKEREKQNK</sequence>
<accession>A0A069D0G8</accession>
<dbReference type="Proteomes" id="UP000030643">
    <property type="component" value="Unassembled WGS sequence"/>
</dbReference>
<dbReference type="GO" id="GO:0015074">
    <property type="term" value="P:DNA integration"/>
    <property type="evidence" value="ECO:0007669"/>
    <property type="project" value="InterPro"/>
</dbReference>
<dbReference type="GO" id="GO:0032196">
    <property type="term" value="P:transposition"/>
    <property type="evidence" value="ECO:0007669"/>
    <property type="project" value="TreeGrafter"/>
</dbReference>
<dbReference type="PANTHER" id="PTHR10948">
    <property type="entry name" value="TRANSPOSASE"/>
    <property type="match status" value="1"/>
</dbReference>
<dbReference type="GO" id="GO:0004803">
    <property type="term" value="F:transposase activity"/>
    <property type="evidence" value="ECO:0007669"/>
    <property type="project" value="TreeGrafter"/>
</dbReference>
<evidence type="ECO:0000313" key="4">
    <source>
        <dbReference type="Proteomes" id="UP000030643"/>
    </source>
</evidence>
<evidence type="ECO:0000256" key="1">
    <source>
        <dbReference type="ARBA" id="ARBA00023172"/>
    </source>
</evidence>
<dbReference type="OrthoDB" id="2266792at2"/>
<protein>
    <submittedName>
        <fullName evidence="3">IS30 family transposas</fullName>
    </submittedName>
</protein>